<evidence type="ECO:0000313" key="1">
    <source>
        <dbReference type="EMBL" id="QMV73621.1"/>
    </source>
</evidence>
<dbReference type="RefSeq" id="WP_182322486.1">
    <property type="nucleotide sequence ID" value="NZ_CP058554.1"/>
</dbReference>
<dbReference type="EMBL" id="CP058554">
    <property type="protein sequence ID" value="QMV73621.1"/>
    <property type="molecule type" value="Genomic_DNA"/>
</dbReference>
<dbReference type="AlphaFoldDB" id="A0A7G5EHZ6"/>
<name>A0A7G5EHZ6_9BURK</name>
<dbReference type="Proteomes" id="UP000515240">
    <property type="component" value="Chromosome"/>
</dbReference>
<organism evidence="1 2">
    <name type="scientific">Comamonas piscis</name>
    <dbReference type="NCBI Taxonomy" id="1562974"/>
    <lineage>
        <taxon>Bacteria</taxon>
        <taxon>Pseudomonadati</taxon>
        <taxon>Pseudomonadota</taxon>
        <taxon>Betaproteobacteria</taxon>
        <taxon>Burkholderiales</taxon>
        <taxon>Comamonadaceae</taxon>
        <taxon>Comamonas</taxon>
    </lineage>
</organism>
<reference evidence="1 2" key="1">
    <citation type="journal article" date="2020" name="G3 (Bethesda)">
        <title>CeMbio - The Caenorhabditis elegans Microbiome Resource.</title>
        <authorList>
            <person name="Dirksen P."/>
            <person name="Assie A."/>
            <person name="Zimmermann J."/>
            <person name="Zhang F."/>
            <person name="Tietje A.M."/>
            <person name="Marsh S.A."/>
            <person name="Felix M.A."/>
            <person name="Shapira M."/>
            <person name="Kaleta C."/>
            <person name="Schulenburg H."/>
            <person name="Samuel B."/>
        </authorList>
    </citation>
    <scope>NUCLEOTIDE SEQUENCE [LARGE SCALE GENOMIC DNA]</scope>
    <source>
        <strain evidence="1 2">BIGb0172</strain>
    </source>
</reference>
<gene>
    <name evidence="1" type="ORF">HS961_12715</name>
</gene>
<accession>A0A7G5EHZ6</accession>
<sequence>MLEHDLQTMTRQEWQRQFAKHLIDTADCGEHFAMKRAADFARELEEEALAVMRAGLGNGVKWENPIWYANEEMASWSDDL</sequence>
<dbReference type="KEGG" id="cpis:HS961_12715"/>
<protein>
    <submittedName>
        <fullName evidence="1">Uncharacterized protein</fullName>
    </submittedName>
</protein>
<keyword evidence="2" id="KW-1185">Reference proteome</keyword>
<proteinExistence type="predicted"/>
<evidence type="ECO:0000313" key="2">
    <source>
        <dbReference type="Proteomes" id="UP000515240"/>
    </source>
</evidence>